<feature type="domain" description="Late embryogenesis abundant protein LEA-2 subgroup" evidence="2">
    <location>
        <begin position="103"/>
        <end position="201"/>
    </location>
</feature>
<dbReference type="InterPro" id="IPR055301">
    <property type="entry name" value="Lea14-like_2"/>
</dbReference>
<dbReference type="PANTHER" id="PTHR31852">
    <property type="entry name" value="LATE EMBRYOGENESIS ABUNDANT (LEA) HYDROXYPROLINE-RICH GLYCOPROTEIN FAMILY"/>
    <property type="match status" value="1"/>
</dbReference>
<feature type="transmembrane region" description="Helical" evidence="1">
    <location>
        <begin position="41"/>
        <end position="68"/>
    </location>
</feature>
<accession>A0A7I8J878</accession>
<sequence length="224" mass="24255">MAEKEESRSLATSASVVPIGTLDEEGASRWRSAQYLRKRQGVLFCCGCSIVTVVVLGFIALILALTVFKMQDPKLTVKGIHVEGLKAAVGTNSSLNATMMADISIKNPNVASFRLENSTTEFFYRRESVGVASIPGGVVSADHTKRMNLTVTVVTRQVATLENTTDGSPTGSVNLTSYTKIKGRVNLFGIFRRKLDVFLNCEMTLDLSLNKQDAQNLVCGANTI</sequence>
<dbReference type="EMBL" id="LR746272">
    <property type="protein sequence ID" value="CAA7402703.1"/>
    <property type="molecule type" value="Genomic_DNA"/>
</dbReference>
<dbReference type="EMBL" id="LR743596">
    <property type="protein sequence ID" value="CAA2626641.1"/>
    <property type="molecule type" value="Genomic_DNA"/>
</dbReference>
<dbReference type="OrthoDB" id="764273at2759"/>
<evidence type="ECO:0000313" key="4">
    <source>
        <dbReference type="EMBL" id="CAA7402703.1"/>
    </source>
</evidence>
<evidence type="ECO:0000256" key="1">
    <source>
        <dbReference type="SAM" id="Phobius"/>
    </source>
</evidence>
<dbReference type="InterPro" id="IPR004864">
    <property type="entry name" value="LEA_2"/>
</dbReference>
<organism evidence="3">
    <name type="scientific">Spirodela intermedia</name>
    <name type="common">Intermediate duckweed</name>
    <dbReference type="NCBI Taxonomy" id="51605"/>
    <lineage>
        <taxon>Eukaryota</taxon>
        <taxon>Viridiplantae</taxon>
        <taxon>Streptophyta</taxon>
        <taxon>Embryophyta</taxon>
        <taxon>Tracheophyta</taxon>
        <taxon>Spermatophyta</taxon>
        <taxon>Magnoliopsida</taxon>
        <taxon>Liliopsida</taxon>
        <taxon>Araceae</taxon>
        <taxon>Lemnoideae</taxon>
        <taxon>Spirodela</taxon>
    </lineage>
</organism>
<dbReference type="Gene3D" id="2.60.40.1820">
    <property type="match status" value="1"/>
</dbReference>
<name>A0A7I8J878_SPIIN</name>
<keyword evidence="1" id="KW-1133">Transmembrane helix</keyword>
<dbReference type="Proteomes" id="UP000663760">
    <property type="component" value="Chromosome 9"/>
</dbReference>
<reference evidence="3" key="1">
    <citation type="submission" date="2019-12" db="EMBL/GenBank/DDBJ databases">
        <authorList>
            <person name="Scholz U."/>
            <person name="Mascher M."/>
            <person name="Fiebig A."/>
        </authorList>
    </citation>
    <scope>NUCLEOTIDE SEQUENCE</scope>
</reference>
<evidence type="ECO:0000313" key="5">
    <source>
        <dbReference type="Proteomes" id="UP000663760"/>
    </source>
</evidence>
<keyword evidence="1" id="KW-0472">Membrane</keyword>
<dbReference type="SUPFAM" id="SSF117070">
    <property type="entry name" value="LEA14-like"/>
    <property type="match status" value="1"/>
</dbReference>
<gene>
    <name evidence="3" type="ORF">SI7747_09012334</name>
    <name evidence="4" type="ORF">SI8410_09013381</name>
</gene>
<evidence type="ECO:0000313" key="3">
    <source>
        <dbReference type="EMBL" id="CAA2626641.1"/>
    </source>
</evidence>
<dbReference type="AlphaFoldDB" id="A0A7I8J878"/>
<keyword evidence="5" id="KW-1185">Reference proteome</keyword>
<keyword evidence="1" id="KW-0812">Transmembrane</keyword>
<proteinExistence type="predicted"/>
<evidence type="ECO:0000259" key="2">
    <source>
        <dbReference type="Pfam" id="PF03168"/>
    </source>
</evidence>
<protein>
    <recommendedName>
        <fullName evidence="2">Late embryogenesis abundant protein LEA-2 subgroup domain-containing protein</fullName>
    </recommendedName>
</protein>
<dbReference type="Pfam" id="PF03168">
    <property type="entry name" value="LEA_2"/>
    <property type="match status" value="1"/>
</dbReference>